<evidence type="ECO:0000313" key="2">
    <source>
        <dbReference type="Proteomes" id="UP000294998"/>
    </source>
</evidence>
<accession>A0AAQ2BK89</accession>
<dbReference type="AlphaFoldDB" id="A0AAQ2BK89"/>
<gene>
    <name evidence="1" type="ORF">EGH31_0779</name>
</gene>
<evidence type="ECO:0000313" key="1">
    <source>
        <dbReference type="EMBL" id="TDN42115.1"/>
    </source>
</evidence>
<dbReference type="RefSeq" id="WP_133498435.1">
    <property type="nucleotide sequence ID" value="NZ_RWKG01000019.1"/>
</dbReference>
<dbReference type="EMBL" id="RWKG01000019">
    <property type="protein sequence ID" value="TDN42115.1"/>
    <property type="molecule type" value="Genomic_DNA"/>
</dbReference>
<dbReference type="Proteomes" id="UP000294998">
    <property type="component" value="Unassembled WGS sequence"/>
</dbReference>
<protein>
    <submittedName>
        <fullName evidence="1">Uncharacterized protein</fullName>
    </submittedName>
</protein>
<reference evidence="1 2" key="1">
    <citation type="submission" date="2018-12" db="EMBL/GenBank/DDBJ databases">
        <authorList>
            <person name="Fluit A.C."/>
        </authorList>
    </citation>
    <scope>NUCLEOTIDE SEQUENCE [LARGE SCALE GENOMIC DNA]</scope>
    <source>
        <strain evidence="1 2">16-549009</strain>
    </source>
</reference>
<sequence>MTEDCVERALFYGFLKGKTHEELHQLAFEDIAQTTNLTNDLARKVCDFLWANWLKPADLKLMLCQLYEIIGEFDWKWFDEWDLYFSEKGQYPYTWAKYRKKRKITIGEVKVALFYHSIHSKFAILRRYESHYSILENCAWSTERYNLRLSLLDDEVEAEIIDLIQPIKDNQLLILPPYIPAGRVSIIYERIRNKS</sequence>
<proteinExistence type="predicted"/>
<comment type="caution">
    <text evidence="1">The sequence shown here is derived from an EMBL/GenBank/DDBJ whole genome shotgun (WGS) entry which is preliminary data.</text>
</comment>
<organism evidence="1 2">
    <name type="scientific">Haemophilus haemolyticus</name>
    <dbReference type="NCBI Taxonomy" id="726"/>
    <lineage>
        <taxon>Bacteria</taxon>
        <taxon>Pseudomonadati</taxon>
        <taxon>Pseudomonadota</taxon>
        <taxon>Gammaproteobacteria</taxon>
        <taxon>Pasteurellales</taxon>
        <taxon>Pasteurellaceae</taxon>
        <taxon>Haemophilus</taxon>
    </lineage>
</organism>
<name>A0AAQ2BK89_HAEHA</name>